<dbReference type="GO" id="GO:0006102">
    <property type="term" value="P:isocitrate metabolic process"/>
    <property type="evidence" value="ECO:0007669"/>
    <property type="project" value="InterPro"/>
</dbReference>
<dbReference type="EMBL" id="CAJPIZ010055640">
    <property type="protein sequence ID" value="CAG2123253.1"/>
    <property type="molecule type" value="Genomic_DNA"/>
</dbReference>
<keyword evidence="8" id="KW-0560">Oxidoreductase</keyword>
<dbReference type="Gene3D" id="3.40.718.10">
    <property type="entry name" value="Isopropylmalate Dehydrogenase"/>
    <property type="match status" value="1"/>
</dbReference>
<evidence type="ECO:0000256" key="4">
    <source>
        <dbReference type="ARBA" id="ARBA00022435"/>
    </source>
</evidence>
<accession>A0A7R9M051</accession>
<dbReference type="OrthoDB" id="248923at2759"/>
<comment type="cofactor">
    <cofactor evidence="2">
        <name>Mg(2+)</name>
        <dbReference type="ChEBI" id="CHEBI:18420"/>
    </cofactor>
</comment>
<reference evidence="10" key="1">
    <citation type="submission" date="2020-11" db="EMBL/GenBank/DDBJ databases">
        <authorList>
            <person name="Tran Van P."/>
        </authorList>
    </citation>
    <scope>NUCLEOTIDE SEQUENCE</scope>
</reference>
<organism evidence="10">
    <name type="scientific">Medioppia subpectinata</name>
    <dbReference type="NCBI Taxonomy" id="1979941"/>
    <lineage>
        <taxon>Eukaryota</taxon>
        <taxon>Metazoa</taxon>
        <taxon>Ecdysozoa</taxon>
        <taxon>Arthropoda</taxon>
        <taxon>Chelicerata</taxon>
        <taxon>Arachnida</taxon>
        <taxon>Acari</taxon>
        <taxon>Acariformes</taxon>
        <taxon>Sarcoptiformes</taxon>
        <taxon>Oribatida</taxon>
        <taxon>Brachypylina</taxon>
        <taxon>Oppioidea</taxon>
        <taxon>Oppiidae</taxon>
        <taxon>Medioppia</taxon>
    </lineage>
</organism>
<dbReference type="GO" id="GO:0006099">
    <property type="term" value="P:tricarboxylic acid cycle"/>
    <property type="evidence" value="ECO:0007669"/>
    <property type="project" value="UniProtKB-KW"/>
</dbReference>
<comment type="similarity">
    <text evidence="3">Belongs to the isocitrate and isopropylmalate dehydrogenases family.</text>
</comment>
<dbReference type="PANTHER" id="PTHR11822">
    <property type="entry name" value="NADP-SPECIFIC ISOCITRATE DEHYDROGENASE"/>
    <property type="match status" value="1"/>
</dbReference>
<comment type="cofactor">
    <cofactor evidence="1">
        <name>Mn(2+)</name>
        <dbReference type="ChEBI" id="CHEBI:29035"/>
    </cofactor>
</comment>
<keyword evidence="5" id="KW-0816">Tricarboxylic acid cycle</keyword>
<dbReference type="EMBL" id="OC910215">
    <property type="protein sequence ID" value="CAD7651126.1"/>
    <property type="molecule type" value="Genomic_DNA"/>
</dbReference>
<dbReference type="Proteomes" id="UP000759131">
    <property type="component" value="Unassembled WGS sequence"/>
</dbReference>
<keyword evidence="6" id="KW-0479">Metal-binding</keyword>
<evidence type="ECO:0000256" key="5">
    <source>
        <dbReference type="ARBA" id="ARBA00022532"/>
    </source>
</evidence>
<evidence type="ECO:0000256" key="6">
    <source>
        <dbReference type="ARBA" id="ARBA00022723"/>
    </source>
</evidence>
<sequence length="70" mass="7902">KLDNNKALSKFVRRLEKSCVETVDDGHMTKDLAGCIHGLKNIKEGDYLYTMDFLDAIVENLEDKLGDADK</sequence>
<protein>
    <submittedName>
        <fullName evidence="10">Uncharacterized protein</fullName>
    </submittedName>
</protein>
<proteinExistence type="inferred from homology"/>
<evidence type="ECO:0000256" key="9">
    <source>
        <dbReference type="ARBA" id="ARBA00023211"/>
    </source>
</evidence>
<evidence type="ECO:0000256" key="2">
    <source>
        <dbReference type="ARBA" id="ARBA00001946"/>
    </source>
</evidence>
<dbReference type="GO" id="GO:0004450">
    <property type="term" value="F:isocitrate dehydrogenase (NADP+) activity"/>
    <property type="evidence" value="ECO:0007669"/>
    <property type="project" value="InterPro"/>
</dbReference>
<dbReference type="SUPFAM" id="SSF53659">
    <property type="entry name" value="Isocitrate/Isopropylmalate dehydrogenase-like"/>
    <property type="match status" value="1"/>
</dbReference>
<evidence type="ECO:0000313" key="10">
    <source>
        <dbReference type="EMBL" id="CAD7651126.1"/>
    </source>
</evidence>
<keyword evidence="7" id="KW-0460">Magnesium</keyword>
<evidence type="ECO:0000313" key="11">
    <source>
        <dbReference type="Proteomes" id="UP000759131"/>
    </source>
</evidence>
<evidence type="ECO:0000256" key="7">
    <source>
        <dbReference type="ARBA" id="ARBA00022842"/>
    </source>
</evidence>
<keyword evidence="9" id="KW-0464">Manganese</keyword>
<keyword evidence="4" id="KW-0329">Glyoxylate bypass</keyword>
<dbReference type="AlphaFoldDB" id="A0A7R9M051"/>
<dbReference type="InterPro" id="IPR004790">
    <property type="entry name" value="Isocitrate_DH_NADP"/>
</dbReference>
<evidence type="ECO:0000256" key="8">
    <source>
        <dbReference type="ARBA" id="ARBA00023002"/>
    </source>
</evidence>
<keyword evidence="11" id="KW-1185">Reference proteome</keyword>
<dbReference type="GO" id="GO:0006097">
    <property type="term" value="P:glyoxylate cycle"/>
    <property type="evidence" value="ECO:0007669"/>
    <property type="project" value="UniProtKB-KW"/>
</dbReference>
<name>A0A7R9M051_9ACAR</name>
<dbReference type="GO" id="GO:0046872">
    <property type="term" value="F:metal ion binding"/>
    <property type="evidence" value="ECO:0007669"/>
    <property type="project" value="UniProtKB-KW"/>
</dbReference>
<evidence type="ECO:0000256" key="3">
    <source>
        <dbReference type="ARBA" id="ARBA00007769"/>
    </source>
</evidence>
<gene>
    <name evidence="10" type="ORF">OSB1V03_LOCUS23198</name>
</gene>
<feature type="non-terminal residue" evidence="10">
    <location>
        <position position="1"/>
    </location>
</feature>
<dbReference type="GO" id="GO:0006739">
    <property type="term" value="P:NADP+ metabolic process"/>
    <property type="evidence" value="ECO:0007669"/>
    <property type="project" value="TreeGrafter"/>
</dbReference>
<evidence type="ECO:0000256" key="1">
    <source>
        <dbReference type="ARBA" id="ARBA00001936"/>
    </source>
</evidence>
<dbReference type="PANTHER" id="PTHR11822:SF21">
    <property type="entry name" value="ISOCITRATE DEHYDROGENASE [NADP], MITOCHONDRIAL"/>
    <property type="match status" value="1"/>
</dbReference>
<dbReference type="GO" id="GO:0005739">
    <property type="term" value="C:mitochondrion"/>
    <property type="evidence" value="ECO:0007669"/>
    <property type="project" value="TreeGrafter"/>
</dbReference>